<dbReference type="Gene3D" id="3.60.10.10">
    <property type="entry name" value="Endonuclease/exonuclease/phosphatase"/>
    <property type="match status" value="1"/>
</dbReference>
<evidence type="ECO:0000259" key="1">
    <source>
        <dbReference type="Pfam" id="PF03372"/>
    </source>
</evidence>
<protein>
    <submittedName>
        <fullName evidence="2">Endonuclease/exonuclease/phosphatase family protein</fullName>
    </submittedName>
</protein>
<organism evidence="2 3">
    <name type="scientific">Oceanispirochaeta crateris</name>
    <dbReference type="NCBI Taxonomy" id="2518645"/>
    <lineage>
        <taxon>Bacteria</taxon>
        <taxon>Pseudomonadati</taxon>
        <taxon>Spirochaetota</taxon>
        <taxon>Spirochaetia</taxon>
        <taxon>Spirochaetales</taxon>
        <taxon>Spirochaetaceae</taxon>
        <taxon>Oceanispirochaeta</taxon>
    </lineage>
</organism>
<dbReference type="GO" id="GO:0016020">
    <property type="term" value="C:membrane"/>
    <property type="evidence" value="ECO:0007669"/>
    <property type="project" value="GOC"/>
</dbReference>
<dbReference type="EMBL" id="CP036150">
    <property type="protein sequence ID" value="QEN09519.1"/>
    <property type="molecule type" value="Genomic_DNA"/>
</dbReference>
<dbReference type="PANTHER" id="PTHR14859:SF1">
    <property type="entry name" value="PGAP2-INTERACTING PROTEIN"/>
    <property type="match status" value="1"/>
</dbReference>
<dbReference type="GO" id="GO:0004519">
    <property type="term" value="F:endonuclease activity"/>
    <property type="evidence" value="ECO:0007669"/>
    <property type="project" value="UniProtKB-KW"/>
</dbReference>
<dbReference type="Pfam" id="PF03372">
    <property type="entry name" value="Exo_endo_phos"/>
    <property type="match status" value="1"/>
</dbReference>
<dbReference type="InterPro" id="IPR036691">
    <property type="entry name" value="Endo/exonu/phosph_ase_sf"/>
</dbReference>
<proteinExistence type="predicted"/>
<dbReference type="Proteomes" id="UP000324209">
    <property type="component" value="Chromosome"/>
</dbReference>
<dbReference type="InterPro" id="IPR005135">
    <property type="entry name" value="Endo/exonuclease/phosphatase"/>
</dbReference>
<dbReference type="InterPro" id="IPR051916">
    <property type="entry name" value="GPI-anchor_lipid_remodeler"/>
</dbReference>
<gene>
    <name evidence="2" type="ORF">EXM22_16585</name>
</gene>
<sequence length="279" mass="32773">MKSFFIIVLFLQSLISVWGEKSDSIRLTTFNVHYLYAGHDKMNWDDRKEAVLQVITESDPDIISFQEMETFTRSQENDQNIQLSYLQMNLSDYGTAAVGPAADFPITQPILFKKDRFESRNQGFFFFSETPDQIYSRTWNGSYPAYCVWIDLYDSQRQETFRVYNMHNDYKSRNNRIKSSLLILEKMQSWLDDKKPLILMGDFNALSWQQPVSLFQNAGLLIGKTRGSSFHFNRGLNLFPAIDHILFTPHFQQKSNQIIRKRYDGVFPSDHYPVTVEIY</sequence>
<keyword evidence="2" id="KW-0540">Nuclease</keyword>
<accession>A0A5C1QQM5</accession>
<dbReference type="AlphaFoldDB" id="A0A5C1QQM5"/>
<dbReference type="CDD" id="cd09083">
    <property type="entry name" value="EEP-1"/>
    <property type="match status" value="1"/>
</dbReference>
<keyword evidence="2" id="KW-0269">Exonuclease</keyword>
<keyword evidence="2" id="KW-0255">Endonuclease</keyword>
<dbReference type="GO" id="GO:0006506">
    <property type="term" value="P:GPI anchor biosynthetic process"/>
    <property type="evidence" value="ECO:0007669"/>
    <property type="project" value="TreeGrafter"/>
</dbReference>
<reference evidence="2 3" key="1">
    <citation type="submission" date="2019-02" db="EMBL/GenBank/DDBJ databases">
        <title>Complete Genome Sequence and Methylome Analysis of free living Spirochaetas.</title>
        <authorList>
            <person name="Fomenkov A."/>
            <person name="Dubinina G."/>
            <person name="Leshcheva N."/>
            <person name="Mikheeva N."/>
            <person name="Grabovich M."/>
            <person name="Vincze T."/>
            <person name="Roberts R.J."/>
        </authorList>
    </citation>
    <scope>NUCLEOTIDE SEQUENCE [LARGE SCALE GENOMIC DNA]</scope>
    <source>
        <strain evidence="2 3">K2</strain>
    </source>
</reference>
<feature type="domain" description="Endonuclease/exonuclease/phosphatase" evidence="1">
    <location>
        <begin position="29"/>
        <end position="271"/>
    </location>
</feature>
<dbReference type="OrthoDB" id="9793162at2"/>
<dbReference type="GO" id="GO:0004527">
    <property type="term" value="F:exonuclease activity"/>
    <property type="evidence" value="ECO:0007669"/>
    <property type="project" value="UniProtKB-KW"/>
</dbReference>
<name>A0A5C1QQM5_9SPIO</name>
<dbReference type="KEGG" id="ock:EXM22_16585"/>
<dbReference type="RefSeq" id="WP_149487593.1">
    <property type="nucleotide sequence ID" value="NZ_CP036150.1"/>
</dbReference>
<keyword evidence="3" id="KW-1185">Reference proteome</keyword>
<keyword evidence="2" id="KW-0378">Hydrolase</keyword>
<evidence type="ECO:0000313" key="2">
    <source>
        <dbReference type="EMBL" id="QEN09519.1"/>
    </source>
</evidence>
<dbReference type="SUPFAM" id="SSF56219">
    <property type="entry name" value="DNase I-like"/>
    <property type="match status" value="1"/>
</dbReference>
<dbReference type="PANTHER" id="PTHR14859">
    <property type="entry name" value="CALCOFLUOR WHITE HYPERSENSITIVE PROTEIN PRECURSOR"/>
    <property type="match status" value="1"/>
</dbReference>
<evidence type="ECO:0000313" key="3">
    <source>
        <dbReference type="Proteomes" id="UP000324209"/>
    </source>
</evidence>